<dbReference type="AlphaFoldDB" id="A0A6S8TT00"/>
<keyword evidence="4 6" id="KW-0472">Membrane</keyword>
<feature type="transmembrane region" description="Helical" evidence="6">
    <location>
        <begin position="347"/>
        <end position="369"/>
    </location>
</feature>
<gene>
    <name evidence="7" type="ORF">CDEB00056_LOCUS7738</name>
    <name evidence="8" type="ORF">CDEB00056_LOCUS7739</name>
</gene>
<reference evidence="8" key="1">
    <citation type="submission" date="2021-01" db="EMBL/GenBank/DDBJ databases">
        <authorList>
            <person name="Corre E."/>
            <person name="Pelletier E."/>
            <person name="Niang G."/>
            <person name="Scheremetjew M."/>
            <person name="Finn R."/>
            <person name="Kale V."/>
            <person name="Holt S."/>
            <person name="Cochrane G."/>
            <person name="Meng A."/>
            <person name="Brown T."/>
            <person name="Cohen L."/>
        </authorList>
    </citation>
    <scope>NUCLEOTIDE SEQUENCE</scope>
    <source>
        <strain evidence="8">MM31A-1</strain>
    </source>
</reference>
<evidence type="ECO:0000313" key="7">
    <source>
        <dbReference type="EMBL" id="CAE0462897.1"/>
    </source>
</evidence>
<name>A0A6S8TT00_9STRA</name>
<dbReference type="EMBL" id="HBIO01010005">
    <property type="protein sequence ID" value="CAE0462897.1"/>
    <property type="molecule type" value="Transcribed_RNA"/>
</dbReference>
<evidence type="ECO:0000256" key="2">
    <source>
        <dbReference type="ARBA" id="ARBA00022692"/>
    </source>
</evidence>
<dbReference type="EMBL" id="HBIO01010006">
    <property type="protein sequence ID" value="CAE0462898.1"/>
    <property type="molecule type" value="Transcribed_RNA"/>
</dbReference>
<proteinExistence type="predicted"/>
<evidence type="ECO:0000256" key="4">
    <source>
        <dbReference type="ARBA" id="ARBA00023136"/>
    </source>
</evidence>
<dbReference type="GO" id="GO:0004930">
    <property type="term" value="F:G protein-coupled receptor activity"/>
    <property type="evidence" value="ECO:0007669"/>
    <property type="project" value="TreeGrafter"/>
</dbReference>
<dbReference type="GO" id="GO:0005886">
    <property type="term" value="C:plasma membrane"/>
    <property type="evidence" value="ECO:0007669"/>
    <property type="project" value="TreeGrafter"/>
</dbReference>
<evidence type="ECO:0000256" key="1">
    <source>
        <dbReference type="ARBA" id="ARBA00004141"/>
    </source>
</evidence>
<feature type="region of interest" description="Disordered" evidence="5">
    <location>
        <begin position="502"/>
        <end position="522"/>
    </location>
</feature>
<dbReference type="GO" id="GO:0007189">
    <property type="term" value="P:adenylate cyclase-activating G protein-coupled receptor signaling pathway"/>
    <property type="evidence" value="ECO:0007669"/>
    <property type="project" value="TreeGrafter"/>
</dbReference>
<dbReference type="Gene3D" id="1.20.1070.10">
    <property type="entry name" value="Rhodopsin 7-helix transmembrane proteins"/>
    <property type="match status" value="1"/>
</dbReference>
<organism evidence="8">
    <name type="scientific">Chaetoceros debilis</name>
    <dbReference type="NCBI Taxonomy" id="122233"/>
    <lineage>
        <taxon>Eukaryota</taxon>
        <taxon>Sar</taxon>
        <taxon>Stramenopiles</taxon>
        <taxon>Ochrophyta</taxon>
        <taxon>Bacillariophyta</taxon>
        <taxon>Coscinodiscophyceae</taxon>
        <taxon>Chaetocerotophycidae</taxon>
        <taxon>Chaetocerotales</taxon>
        <taxon>Chaetocerotaceae</taxon>
        <taxon>Chaetoceros</taxon>
    </lineage>
</organism>
<feature type="transmembrane region" description="Helical" evidence="6">
    <location>
        <begin position="136"/>
        <end position="161"/>
    </location>
</feature>
<dbReference type="SUPFAM" id="SSF81321">
    <property type="entry name" value="Family A G protein-coupled receptor-like"/>
    <property type="match status" value="1"/>
</dbReference>
<comment type="subcellular location">
    <subcellularLocation>
        <location evidence="1">Membrane</location>
        <topology evidence="1">Multi-pass membrane protein</topology>
    </subcellularLocation>
</comment>
<feature type="transmembrane region" description="Helical" evidence="6">
    <location>
        <begin position="51"/>
        <end position="75"/>
    </location>
</feature>
<feature type="transmembrane region" description="Helical" evidence="6">
    <location>
        <begin position="87"/>
        <end position="107"/>
    </location>
</feature>
<feature type="transmembrane region" description="Helical" evidence="6">
    <location>
        <begin position="312"/>
        <end position="335"/>
    </location>
</feature>
<accession>A0A6S8TT00</accession>
<protein>
    <submittedName>
        <fullName evidence="8">Uncharacterized protein</fullName>
    </submittedName>
</protein>
<keyword evidence="3 6" id="KW-1133">Transmembrane helix</keyword>
<evidence type="ECO:0000313" key="8">
    <source>
        <dbReference type="EMBL" id="CAE0462898.1"/>
    </source>
</evidence>
<feature type="transmembrane region" description="Helical" evidence="6">
    <location>
        <begin position="245"/>
        <end position="272"/>
    </location>
</feature>
<keyword evidence="2 6" id="KW-0812">Transmembrane</keyword>
<dbReference type="PANTHER" id="PTHR23112:SF0">
    <property type="entry name" value="TRANSMEMBRANE PROTEIN 116"/>
    <property type="match status" value="1"/>
</dbReference>
<feature type="transmembrane region" description="Helical" evidence="6">
    <location>
        <begin position="173"/>
        <end position="196"/>
    </location>
</feature>
<evidence type="ECO:0000256" key="6">
    <source>
        <dbReference type="SAM" id="Phobius"/>
    </source>
</evidence>
<evidence type="ECO:0000256" key="5">
    <source>
        <dbReference type="SAM" id="MobiDB-lite"/>
    </source>
</evidence>
<sequence length="564" mass="61688">MTLFTIGTYYRRYLLNAVENLDSSILDNNDDEAVVEHGDERLDIKTIYTSWSGIMITATSAGISIIASAVVMRLIYRSAKGLKNSAYHRILFGMSAADIVQSLALAFTTLPMPKDMIYTNYQGLILGNNASCLTQGFMVCFGVITGLMYNAMLSLYYLCFIRYNMSNEDFARWIEPLLHGVSVVTGLTTASVYLSYTSYHPSPISFTWCGLGDAYPYWCNDRACVENAGIDPGGTIRGLGAKGKLIVYVTAGFSLTIICILVTSMALIVITVRDQQLRMNSKNSAPTGSTEARVHSRQARILANTKIVRKQAIAYTLINIFGFVMAIVLPASRYFSQDRYLPPPATFQIFFLIFRPLQGLLNSIVFIYHKASDYQRANRLLLFRTAVREVLNGGEEHGDGRVVSDLLLLRQHSFRSRLRFAFDSYESESSEVDESVEIGEKIVGGNDNGSTGDCEMIAPISRVPSIVEASLSDASLAGESDQNTLSGFSIVRSTDHASISSGNLLSNNDKSPSSMQLPISNGITGYNMSPGTILSTEGLSTKSDELSSADLGTVTHTLDEGGNL</sequence>
<evidence type="ECO:0000256" key="3">
    <source>
        <dbReference type="ARBA" id="ARBA00022989"/>
    </source>
</evidence>
<dbReference type="PANTHER" id="PTHR23112">
    <property type="entry name" value="G PROTEIN-COUPLED RECEPTOR 157-RELATED"/>
    <property type="match status" value="1"/>
</dbReference>